<protein>
    <submittedName>
        <fullName evidence="1">Uncharacterized protein</fullName>
    </submittedName>
</protein>
<accession>A0ABU0G6G0</accession>
<evidence type="ECO:0000313" key="1">
    <source>
        <dbReference type="EMBL" id="MDQ0420933.1"/>
    </source>
</evidence>
<dbReference type="Proteomes" id="UP001238496">
    <property type="component" value="Unassembled WGS sequence"/>
</dbReference>
<proteinExistence type="predicted"/>
<keyword evidence="2" id="KW-1185">Reference proteome</keyword>
<organism evidence="1 2">
    <name type="scientific">Peteryoungia aggregata LMG 23059</name>
    <dbReference type="NCBI Taxonomy" id="1368425"/>
    <lineage>
        <taxon>Bacteria</taxon>
        <taxon>Pseudomonadati</taxon>
        <taxon>Pseudomonadota</taxon>
        <taxon>Alphaproteobacteria</taxon>
        <taxon>Hyphomicrobiales</taxon>
        <taxon>Rhizobiaceae</taxon>
        <taxon>Peteryoungia</taxon>
    </lineage>
</organism>
<gene>
    <name evidence="1" type="ORF">J2045_001960</name>
</gene>
<evidence type="ECO:0000313" key="2">
    <source>
        <dbReference type="Proteomes" id="UP001238496"/>
    </source>
</evidence>
<dbReference type="EMBL" id="JAUSUW010000005">
    <property type="protein sequence ID" value="MDQ0420933.1"/>
    <property type="molecule type" value="Genomic_DNA"/>
</dbReference>
<sequence>MQAVTQCMEQQSDEVEEILALFGGDARKALHAVLSDCHHLHEQLRLTSGAMSVGFTRGWLPRDRIFDD</sequence>
<comment type="caution">
    <text evidence="1">The sequence shown here is derived from an EMBL/GenBank/DDBJ whole genome shotgun (WGS) entry which is preliminary data.</text>
</comment>
<dbReference type="RefSeq" id="WP_307372119.1">
    <property type="nucleotide sequence ID" value="NZ_JAUSUW010000005.1"/>
</dbReference>
<reference evidence="1 2" key="1">
    <citation type="submission" date="2023-07" db="EMBL/GenBank/DDBJ databases">
        <title>Genomic Encyclopedia of Type Strains, Phase IV (KMG-IV): sequencing the most valuable type-strain genomes for metagenomic binning, comparative biology and taxonomic classification.</title>
        <authorList>
            <person name="Goeker M."/>
        </authorList>
    </citation>
    <scope>NUCLEOTIDE SEQUENCE [LARGE SCALE GENOMIC DNA]</scope>
    <source>
        <strain evidence="1 2">DSM 1111</strain>
    </source>
</reference>
<name>A0ABU0G6G0_9HYPH</name>